<sequence length="422" mass="47814">SKFDKALMKIDERINITYMVYQGMLLKIFPVPNDPAHHWVSPLDEEFYTLSGDDSVFVRNGAFQYFRSIATKDYEQADLILNGIKKYQRTYGGEVLPSEQRVSMEINFNKWYIFKNLFPYYLLVGFALMILVFITILNPKSKMNIPIKVMLGLIILGFIAHTAGLAMRWYISDHAPWSNGYEAMVYIAWATVLAGLLFSKKSPMTLGVTAFLSGIILFVAHLSFLDPQITNLVPVLKSYWLTIHVATITASYGFMALGALLAFLNLSIMIFKNEKNNLRLSLSIEELTYVIEMALSIGIILLTIGNFLGGVWANESWGRYWGWDPKETWALASIIFYAFVLHMRFIPGLKGVYAFNLAALVTFGSIIMTFFGVNYYLSGLHSYAAGDPMPIPSWVYYSIAIVAALGAVSYWRNNKFESDLIE</sequence>
<dbReference type="GO" id="GO:0017004">
    <property type="term" value="P:cytochrome complex assembly"/>
    <property type="evidence" value="ECO:0007669"/>
    <property type="project" value="UniProtKB-KW"/>
</dbReference>
<feature type="transmembrane region" description="Helical" evidence="6">
    <location>
        <begin position="353"/>
        <end position="374"/>
    </location>
</feature>
<dbReference type="AlphaFoldDB" id="A0A3B0UE30"/>
<keyword evidence="4 6" id="KW-1133">Transmembrane helix</keyword>
<gene>
    <name evidence="8" type="ORF">MNBD_BACTEROID06-1328</name>
</gene>
<feature type="transmembrane region" description="Helical" evidence="6">
    <location>
        <begin position="245"/>
        <end position="266"/>
    </location>
</feature>
<feature type="transmembrane region" description="Helical" evidence="6">
    <location>
        <begin position="149"/>
        <end position="171"/>
    </location>
</feature>
<accession>A0A3B0UE30</accession>
<protein>
    <submittedName>
        <fullName evidence="8">Cytochrome C-type biogenesis protein</fullName>
    </submittedName>
</protein>
<evidence type="ECO:0000256" key="5">
    <source>
        <dbReference type="ARBA" id="ARBA00023136"/>
    </source>
</evidence>
<keyword evidence="5 6" id="KW-0472">Membrane</keyword>
<dbReference type="PANTHER" id="PTHR30071">
    <property type="entry name" value="HEME EXPORTER PROTEIN C"/>
    <property type="match status" value="1"/>
</dbReference>
<keyword evidence="3" id="KW-0201">Cytochrome c-type biogenesis</keyword>
<evidence type="ECO:0000313" key="8">
    <source>
        <dbReference type="EMBL" id="VAW28798.1"/>
    </source>
</evidence>
<dbReference type="InterPro" id="IPR002541">
    <property type="entry name" value="Cyt_c_assembly"/>
</dbReference>
<feature type="transmembrane region" description="Helical" evidence="6">
    <location>
        <begin position="328"/>
        <end position="346"/>
    </location>
</feature>
<feature type="non-terminal residue" evidence="8">
    <location>
        <position position="1"/>
    </location>
</feature>
<dbReference type="GO" id="GO:0005886">
    <property type="term" value="C:plasma membrane"/>
    <property type="evidence" value="ECO:0007669"/>
    <property type="project" value="TreeGrafter"/>
</dbReference>
<dbReference type="EMBL" id="UOES01000458">
    <property type="protein sequence ID" value="VAW28798.1"/>
    <property type="molecule type" value="Genomic_DNA"/>
</dbReference>
<organism evidence="8">
    <name type="scientific">hydrothermal vent metagenome</name>
    <dbReference type="NCBI Taxonomy" id="652676"/>
    <lineage>
        <taxon>unclassified sequences</taxon>
        <taxon>metagenomes</taxon>
        <taxon>ecological metagenomes</taxon>
    </lineage>
</organism>
<evidence type="ECO:0000256" key="1">
    <source>
        <dbReference type="ARBA" id="ARBA00004141"/>
    </source>
</evidence>
<evidence type="ECO:0000256" key="2">
    <source>
        <dbReference type="ARBA" id="ARBA00022692"/>
    </source>
</evidence>
<feature type="domain" description="Cytochrome c assembly protein" evidence="7">
    <location>
        <begin position="177"/>
        <end position="381"/>
    </location>
</feature>
<evidence type="ECO:0000256" key="6">
    <source>
        <dbReference type="SAM" id="Phobius"/>
    </source>
</evidence>
<reference evidence="8" key="1">
    <citation type="submission" date="2018-06" db="EMBL/GenBank/DDBJ databases">
        <authorList>
            <person name="Zhirakovskaya E."/>
        </authorList>
    </citation>
    <scope>NUCLEOTIDE SEQUENCE</scope>
</reference>
<feature type="transmembrane region" description="Helical" evidence="6">
    <location>
        <begin position="287"/>
        <end position="308"/>
    </location>
</feature>
<feature type="transmembrane region" description="Helical" evidence="6">
    <location>
        <begin position="118"/>
        <end position="137"/>
    </location>
</feature>
<feature type="transmembrane region" description="Helical" evidence="6">
    <location>
        <begin position="206"/>
        <end position="225"/>
    </location>
</feature>
<comment type="subcellular location">
    <subcellularLocation>
        <location evidence="1">Membrane</location>
        <topology evidence="1">Multi-pass membrane protein</topology>
    </subcellularLocation>
</comment>
<dbReference type="InterPro" id="IPR045062">
    <property type="entry name" value="Cyt_c_biogenesis_CcsA/CcmC"/>
</dbReference>
<evidence type="ECO:0000256" key="3">
    <source>
        <dbReference type="ARBA" id="ARBA00022748"/>
    </source>
</evidence>
<dbReference type="Pfam" id="PF01578">
    <property type="entry name" value="Cytochrom_C_asm"/>
    <property type="match status" value="1"/>
</dbReference>
<dbReference type="PANTHER" id="PTHR30071:SF1">
    <property type="entry name" value="CYTOCHROME B_B6 PROTEIN-RELATED"/>
    <property type="match status" value="1"/>
</dbReference>
<dbReference type="GO" id="GO:0020037">
    <property type="term" value="F:heme binding"/>
    <property type="evidence" value="ECO:0007669"/>
    <property type="project" value="InterPro"/>
</dbReference>
<feature type="transmembrane region" description="Helical" evidence="6">
    <location>
        <begin position="394"/>
        <end position="411"/>
    </location>
</feature>
<feature type="transmembrane region" description="Helical" evidence="6">
    <location>
        <begin position="183"/>
        <end position="199"/>
    </location>
</feature>
<name>A0A3B0UE30_9ZZZZ</name>
<keyword evidence="2 6" id="KW-0812">Transmembrane</keyword>
<evidence type="ECO:0000256" key="4">
    <source>
        <dbReference type="ARBA" id="ARBA00022989"/>
    </source>
</evidence>
<evidence type="ECO:0000259" key="7">
    <source>
        <dbReference type="Pfam" id="PF01578"/>
    </source>
</evidence>
<proteinExistence type="predicted"/>